<dbReference type="KEGG" id="nti:DNFV4_01054"/>
<dbReference type="Proteomes" id="UP001179121">
    <property type="component" value="Chromosome"/>
</dbReference>
<dbReference type="InterPro" id="IPR015422">
    <property type="entry name" value="PyrdxlP-dep_Trfase_small"/>
</dbReference>
<protein>
    <submittedName>
        <fullName evidence="1">Uncharacterized protein</fullName>
    </submittedName>
</protein>
<gene>
    <name evidence="1" type="ORF">DNFV4_01054</name>
</gene>
<name>A0AA86MX23_9BACT</name>
<keyword evidence="2" id="KW-1185">Reference proteome</keyword>
<dbReference type="Gene3D" id="3.90.1150.10">
    <property type="entry name" value="Aspartate Aminotransferase, domain 1"/>
    <property type="match status" value="1"/>
</dbReference>
<reference evidence="1" key="1">
    <citation type="submission" date="2022-10" db="EMBL/GenBank/DDBJ databases">
        <authorList>
            <person name="Koch H."/>
        </authorList>
    </citation>
    <scope>NUCLEOTIDE SEQUENCE</scope>
    <source>
        <strain evidence="1">DNF</strain>
    </source>
</reference>
<evidence type="ECO:0000313" key="1">
    <source>
        <dbReference type="EMBL" id="CAI4030626.1"/>
    </source>
</evidence>
<proteinExistence type="predicted"/>
<sequence length="59" mass="6659">MSPFLAPQIMRMIARAADSAPRPQVELVRLPIPRRVYTNRQLTYAAESIFGLQQCTVGQ</sequence>
<organism evidence="1 2">
    <name type="scientific">Nitrospira tepida</name>
    <dbReference type="NCBI Taxonomy" id="2973512"/>
    <lineage>
        <taxon>Bacteria</taxon>
        <taxon>Pseudomonadati</taxon>
        <taxon>Nitrospirota</taxon>
        <taxon>Nitrospiria</taxon>
        <taxon>Nitrospirales</taxon>
        <taxon>Nitrospiraceae</taxon>
        <taxon>Nitrospira</taxon>
    </lineage>
</organism>
<accession>A0AA86MX23</accession>
<evidence type="ECO:0000313" key="2">
    <source>
        <dbReference type="Proteomes" id="UP001179121"/>
    </source>
</evidence>
<dbReference type="AlphaFoldDB" id="A0AA86MX23"/>
<dbReference type="EMBL" id="OX365700">
    <property type="protein sequence ID" value="CAI4030626.1"/>
    <property type="molecule type" value="Genomic_DNA"/>
</dbReference>